<dbReference type="RefSeq" id="WP_009156760.1">
    <property type="nucleotide sequence ID" value="NZ_JAAOYM010000001.1"/>
</dbReference>
<organism evidence="2 3">
    <name type="scientific">Saccharomonospora amisosensis</name>
    <dbReference type="NCBI Taxonomy" id="1128677"/>
    <lineage>
        <taxon>Bacteria</taxon>
        <taxon>Bacillati</taxon>
        <taxon>Actinomycetota</taxon>
        <taxon>Actinomycetes</taxon>
        <taxon>Pseudonocardiales</taxon>
        <taxon>Pseudonocardiaceae</taxon>
        <taxon>Saccharomonospora</taxon>
    </lineage>
</organism>
<proteinExistence type="inferred from homology"/>
<name>A0A7X5UKV0_9PSEU</name>
<dbReference type="AlphaFoldDB" id="A0A7X5UKV0"/>
<dbReference type="InterPro" id="IPR036396">
    <property type="entry name" value="Cyt_P450_sf"/>
</dbReference>
<dbReference type="GO" id="GO:0004497">
    <property type="term" value="F:monooxygenase activity"/>
    <property type="evidence" value="ECO:0007669"/>
    <property type="project" value="InterPro"/>
</dbReference>
<comment type="caution">
    <text evidence="2">The sequence shown here is derived from an EMBL/GenBank/DDBJ whole genome shotgun (WGS) entry which is preliminary data.</text>
</comment>
<evidence type="ECO:0000313" key="2">
    <source>
        <dbReference type="EMBL" id="NIJ09872.1"/>
    </source>
</evidence>
<sequence>MTSTHQEVATLYGPRFQNNPAELYRQMREKYGPVAPVLLEGDVPGWLVLGYREVYYVTSNPHLFARTSRGWHGWKHVSPDWSLRPYVEYQPSSILTDAEEHQRLAPALHGALAEVDQVELRSHVQRLADQLIDRFAGKGEADLVSEYTHQLPLLVLAKLFGLPDAEAPVLVRDVAASADEGDEAVRAHQRIVERMRALVREKRERPGGDLPSRILEHPMALSDDEIATDLFLTMGAGQLTTADWMGNALRLMLTDDRFAVNLSGGRRSVGQALNEVLWEETPTQNFIGRFATRDTHLGGHHIQTGDLLVLGLAAANTDPHVRPESYDNAVGNQAYMSFSHGEHGCPYPAQEIAATIVEGGIEVVLDRLPDVHLSVPGEQLEWRQSVWMRGLIALPVEFTPTHTSTTGW</sequence>
<dbReference type="SUPFAM" id="SSF48264">
    <property type="entry name" value="Cytochrome P450"/>
    <property type="match status" value="1"/>
</dbReference>
<reference evidence="2 3" key="1">
    <citation type="submission" date="2020-03" db="EMBL/GenBank/DDBJ databases">
        <title>Sequencing the genomes of 1000 actinobacteria strains.</title>
        <authorList>
            <person name="Klenk H.-P."/>
        </authorList>
    </citation>
    <scope>NUCLEOTIDE SEQUENCE [LARGE SCALE GENOMIC DNA]</scope>
    <source>
        <strain evidence="2 3">DSM 45685</strain>
    </source>
</reference>
<gene>
    <name evidence="2" type="ORF">FHU38_000216</name>
</gene>
<dbReference type="InterPro" id="IPR002397">
    <property type="entry name" value="Cyt_P450_B"/>
</dbReference>
<dbReference type="PANTHER" id="PTHR46696:SF1">
    <property type="entry name" value="CYTOCHROME P450 YJIB-RELATED"/>
    <property type="match status" value="1"/>
</dbReference>
<dbReference type="GO" id="GO:0020037">
    <property type="term" value="F:heme binding"/>
    <property type="evidence" value="ECO:0007669"/>
    <property type="project" value="InterPro"/>
</dbReference>
<dbReference type="Proteomes" id="UP000545493">
    <property type="component" value="Unassembled WGS sequence"/>
</dbReference>
<dbReference type="CDD" id="cd20623">
    <property type="entry name" value="CYP_unk"/>
    <property type="match status" value="1"/>
</dbReference>
<dbReference type="GO" id="GO:0016705">
    <property type="term" value="F:oxidoreductase activity, acting on paired donors, with incorporation or reduction of molecular oxygen"/>
    <property type="evidence" value="ECO:0007669"/>
    <property type="project" value="InterPro"/>
</dbReference>
<dbReference type="Gene3D" id="1.10.630.10">
    <property type="entry name" value="Cytochrome P450"/>
    <property type="match status" value="1"/>
</dbReference>
<dbReference type="PRINTS" id="PR00359">
    <property type="entry name" value="BP450"/>
</dbReference>
<evidence type="ECO:0000256" key="1">
    <source>
        <dbReference type="ARBA" id="ARBA00010617"/>
    </source>
</evidence>
<evidence type="ECO:0000313" key="3">
    <source>
        <dbReference type="Proteomes" id="UP000545493"/>
    </source>
</evidence>
<accession>A0A7X5UKV0</accession>
<dbReference type="GO" id="GO:0005506">
    <property type="term" value="F:iron ion binding"/>
    <property type="evidence" value="ECO:0007669"/>
    <property type="project" value="InterPro"/>
</dbReference>
<keyword evidence="3" id="KW-1185">Reference proteome</keyword>
<protein>
    <submittedName>
        <fullName evidence="2">Cytochrome P450</fullName>
    </submittedName>
</protein>
<dbReference type="EMBL" id="JAAOYM010000001">
    <property type="protein sequence ID" value="NIJ09872.1"/>
    <property type="molecule type" value="Genomic_DNA"/>
</dbReference>
<comment type="similarity">
    <text evidence="1">Belongs to the cytochrome P450 family.</text>
</comment>
<dbReference type="PANTHER" id="PTHR46696">
    <property type="entry name" value="P450, PUTATIVE (EUROFUNG)-RELATED"/>
    <property type="match status" value="1"/>
</dbReference>